<feature type="transmembrane region" description="Helical" evidence="1">
    <location>
        <begin position="286"/>
        <end position="308"/>
    </location>
</feature>
<dbReference type="RefSeq" id="NP_706259.1">
    <property type="nucleotide sequence ID" value="NC_004337.2"/>
</dbReference>
<keyword evidence="1" id="KW-0812">Transmembrane</keyword>
<feature type="transmembrane region" description="Helical" evidence="1">
    <location>
        <begin position="68"/>
        <end position="89"/>
    </location>
</feature>
<organism evidence="2 3">
    <name type="scientific">Shigella flexneri</name>
    <dbReference type="NCBI Taxonomy" id="623"/>
    <lineage>
        <taxon>Bacteria</taxon>
        <taxon>Pseudomonadati</taxon>
        <taxon>Pseudomonadota</taxon>
        <taxon>Gammaproteobacteria</taxon>
        <taxon>Enterobacterales</taxon>
        <taxon>Enterobacteriaceae</taxon>
        <taxon>Shigella</taxon>
    </lineage>
</organism>
<evidence type="ECO:0000313" key="2">
    <source>
        <dbReference type="EMBL" id="AAN41966.1"/>
    </source>
</evidence>
<feature type="transmembrane region" description="Helical" evidence="1">
    <location>
        <begin position="262"/>
        <end position="279"/>
    </location>
</feature>
<dbReference type="InterPro" id="IPR025686">
    <property type="entry name" value="Glucos_trans_II"/>
</dbReference>
<dbReference type="GO" id="GO:0016740">
    <property type="term" value="F:transferase activity"/>
    <property type="evidence" value="ECO:0007669"/>
    <property type="project" value="UniProtKB-KW"/>
</dbReference>
<name>A0A0H2UXC8_SHIFL</name>
<dbReference type="EMBL" id="AE005674">
    <property type="protein sequence ID" value="AAN41966.1"/>
    <property type="molecule type" value="Genomic_DNA"/>
</dbReference>
<dbReference type="AlphaFoldDB" id="A0A0H2UXC8"/>
<keyword evidence="3" id="KW-1185">Reference proteome</keyword>
<feature type="transmembrane region" description="Helical" evidence="1">
    <location>
        <begin position="191"/>
        <end position="212"/>
    </location>
</feature>
<dbReference type="Proteomes" id="UP000001006">
    <property type="component" value="Chromosome"/>
</dbReference>
<evidence type="ECO:0000313" key="3">
    <source>
        <dbReference type="Proteomes" id="UP000001006"/>
    </source>
</evidence>
<keyword evidence="2" id="KW-0808">Transferase</keyword>
<dbReference type="PATRIC" id="fig|198214.7.peg.352"/>
<dbReference type="Pfam" id="PF14264">
    <property type="entry name" value="Glucos_trans_II"/>
    <property type="match status" value="1"/>
</dbReference>
<dbReference type="HOGENOM" id="CLU_543910_0_0_6"/>
<dbReference type="PaxDb" id="198214-SF0307"/>
<keyword evidence="1" id="KW-1133">Transmembrane helix</keyword>
<feature type="transmembrane region" description="Helical" evidence="1">
    <location>
        <begin position="96"/>
        <end position="112"/>
    </location>
</feature>
<evidence type="ECO:0000256" key="1">
    <source>
        <dbReference type="SAM" id="Phobius"/>
    </source>
</evidence>
<dbReference type="RefSeq" id="WP_000590793.1">
    <property type="nucleotide sequence ID" value="NZ_CP123365.1"/>
</dbReference>
<protein>
    <submittedName>
        <fullName evidence="2">Glucosyl transferase II</fullName>
    </submittedName>
</protein>
<dbReference type="GeneID" id="1025749"/>
<keyword evidence="1" id="KW-0472">Membrane</keyword>
<accession>A0A0H2UXC8</accession>
<feature type="transmembrane region" description="Helical" evidence="1">
    <location>
        <begin position="12"/>
        <end position="31"/>
    </location>
</feature>
<feature type="transmembrane region" description="Helical" evidence="1">
    <location>
        <begin position="118"/>
        <end position="139"/>
    </location>
</feature>
<proteinExistence type="predicted"/>
<reference evidence="2 3" key="1">
    <citation type="journal article" date="2002" name="Nucleic Acids Res.">
        <title>Genome sequence of Shigella flexneri 2a: insights into pathogenicity through comparison with genomes of Escherichia coli K12 and O157.</title>
        <authorList>
            <person name="Jin Q."/>
            <person name="Yuan Z."/>
            <person name="Xu J."/>
            <person name="Wang Y."/>
            <person name="Shen Y."/>
            <person name="Lu W."/>
            <person name="Wang J."/>
            <person name="Liu H."/>
            <person name="Yang J."/>
            <person name="Yang F."/>
            <person name="Zhang X."/>
            <person name="Zhang J."/>
            <person name="Yang G."/>
            <person name="Wu H."/>
            <person name="Qu D."/>
            <person name="Dong J."/>
            <person name="Sun L."/>
            <person name="Xue Y."/>
            <person name="Zhao A."/>
            <person name="Gao Y."/>
            <person name="Zhu J."/>
            <person name="Kan B."/>
            <person name="Ding K."/>
            <person name="Chen S."/>
            <person name="Cheng H."/>
            <person name="Yao Z."/>
            <person name="He B."/>
            <person name="Chen R."/>
            <person name="Ma D."/>
            <person name="Qiang B."/>
            <person name="Wen Y."/>
            <person name="Hou Y."/>
            <person name="Yu J."/>
        </authorList>
    </citation>
    <scope>NUCLEOTIDE SEQUENCE [LARGE SCALE GENOMIC DNA]</scope>
    <source>
        <strain evidence="3">301 / Serotype 2a</strain>
    </source>
</reference>
<gene>
    <name evidence="2" type="primary">gtrII</name>
    <name evidence="2" type="ordered locus">SF0307</name>
</gene>
<dbReference type="KEGG" id="sfl:SF0307"/>
<feature type="transmembrane region" description="Helical" evidence="1">
    <location>
        <begin position="314"/>
        <end position="332"/>
    </location>
</feature>
<sequence length="486" mass="55717">MIKINLLKNANLLAFISCFAISIYCYWGWLYDGTLNIDGEFTNNFYQTITLGRWFHTFLRHYFLPEPFSLYITPLIALSFIIISAFIICRSLKLESYELLIGMLVFITFPQISYQLEFLNQADTVGIAFLLAAISAIIFHSQKNRIVIFSGIVLSILSMAIYQTFVTYIIAFVIGLQINSIIRNEKNIRESFYSSCLSLSLIALSTLIYLLLTKAIKHYFSLESNEYISNYIQNASDIKWLVKSAIDNIYNFYNNPPTGLNLYKWLLIPLLILMFTLTYKLKTRSIYLISSIIFIYILPVIFIVVVGSGAPPRLFVLMPIVAVILFSCLSNFRSIKYLNCMFFLFIIFNGVSTSKNLFLNDTLARQKDISLAKEISYTSQTKGISLNGKYIYIYGSNDSGNMLSMSADTFGKSFFWWDGGNYFRMVAFMNYYGICNCKPANKEQIEKIYPIVKSLPSWPNPDSIAEINGLVIIKLSEKKGWLPFNI</sequence>